<dbReference type="RefSeq" id="WP_188695997.1">
    <property type="nucleotide sequence ID" value="NZ_BMIR01000016.1"/>
</dbReference>
<keyword evidence="1" id="KW-1133">Transmembrane helix</keyword>
<dbReference type="InterPro" id="IPR006938">
    <property type="entry name" value="DUF624"/>
</dbReference>
<gene>
    <name evidence="2" type="primary">yteU</name>
    <name evidence="2" type="ORF">GCM10011391_30160</name>
</gene>
<dbReference type="Pfam" id="PF04854">
    <property type="entry name" value="DUF624"/>
    <property type="match status" value="1"/>
</dbReference>
<protein>
    <recommendedName>
        <fullName evidence="4">DUF624 domain-containing protein</fullName>
    </recommendedName>
</protein>
<evidence type="ECO:0008006" key="4">
    <source>
        <dbReference type="Google" id="ProtNLM"/>
    </source>
</evidence>
<feature type="transmembrane region" description="Helical" evidence="1">
    <location>
        <begin position="25"/>
        <end position="48"/>
    </location>
</feature>
<feature type="transmembrane region" description="Helical" evidence="1">
    <location>
        <begin position="106"/>
        <end position="130"/>
    </location>
</feature>
<keyword evidence="1" id="KW-0812">Transmembrane</keyword>
<proteinExistence type="predicted"/>
<dbReference type="AlphaFoldDB" id="A0A8J3DWC7"/>
<comment type="caution">
    <text evidence="2">The sequence shown here is derived from an EMBL/GenBank/DDBJ whole genome shotgun (WGS) entry which is preliminary data.</text>
</comment>
<accession>A0A8J3DWC7</accession>
<sequence>MQLGGLTGGIYRLCDWIMKFAYVNLLWLLFTIVGLGLFGIVPATASLFSVVRKWVMGETDVPVFKTFWKNYRTYFIKVNIMGLIYFIIGLVLYFDIAFFRHHTGTGATVLLVVLLMITVLYLITLMYFFPTFAHFDLSYGRYFKYTLLFGISSPVSTFIMVAGIVANYFLMNLIPGLLPFFGISGMSFVIMWAAYRTFTKIEQRKEAYRQKSTNTLKDTTES</sequence>
<organism evidence="2 3">
    <name type="scientific">Pullulanibacillus camelliae</name>
    <dbReference type="NCBI Taxonomy" id="1707096"/>
    <lineage>
        <taxon>Bacteria</taxon>
        <taxon>Bacillati</taxon>
        <taxon>Bacillota</taxon>
        <taxon>Bacilli</taxon>
        <taxon>Bacillales</taxon>
        <taxon>Sporolactobacillaceae</taxon>
        <taxon>Pullulanibacillus</taxon>
    </lineage>
</organism>
<feature type="transmembrane region" description="Helical" evidence="1">
    <location>
        <begin position="142"/>
        <end position="170"/>
    </location>
</feature>
<evidence type="ECO:0000313" key="2">
    <source>
        <dbReference type="EMBL" id="GGE49301.1"/>
    </source>
</evidence>
<evidence type="ECO:0000313" key="3">
    <source>
        <dbReference type="Proteomes" id="UP000628775"/>
    </source>
</evidence>
<keyword evidence="1" id="KW-0472">Membrane</keyword>
<reference evidence="2" key="2">
    <citation type="submission" date="2020-09" db="EMBL/GenBank/DDBJ databases">
        <authorList>
            <person name="Sun Q."/>
            <person name="Zhou Y."/>
        </authorList>
    </citation>
    <scope>NUCLEOTIDE SEQUENCE</scope>
    <source>
        <strain evidence="2">CGMCC 1.15371</strain>
    </source>
</reference>
<feature type="transmembrane region" description="Helical" evidence="1">
    <location>
        <begin position="74"/>
        <end position="94"/>
    </location>
</feature>
<dbReference type="Proteomes" id="UP000628775">
    <property type="component" value="Unassembled WGS sequence"/>
</dbReference>
<feature type="transmembrane region" description="Helical" evidence="1">
    <location>
        <begin position="176"/>
        <end position="195"/>
    </location>
</feature>
<dbReference type="EMBL" id="BMIR01000016">
    <property type="protein sequence ID" value="GGE49301.1"/>
    <property type="molecule type" value="Genomic_DNA"/>
</dbReference>
<name>A0A8J3DWC7_9BACL</name>
<reference evidence="2" key="1">
    <citation type="journal article" date="2014" name="Int. J. Syst. Evol. Microbiol.">
        <title>Complete genome sequence of Corynebacterium casei LMG S-19264T (=DSM 44701T), isolated from a smear-ripened cheese.</title>
        <authorList>
            <consortium name="US DOE Joint Genome Institute (JGI-PGF)"/>
            <person name="Walter F."/>
            <person name="Albersmeier A."/>
            <person name="Kalinowski J."/>
            <person name="Ruckert C."/>
        </authorList>
    </citation>
    <scope>NUCLEOTIDE SEQUENCE</scope>
    <source>
        <strain evidence="2">CGMCC 1.15371</strain>
    </source>
</reference>
<evidence type="ECO:0000256" key="1">
    <source>
        <dbReference type="SAM" id="Phobius"/>
    </source>
</evidence>
<keyword evidence="3" id="KW-1185">Reference proteome</keyword>